<dbReference type="Pfam" id="PF00160">
    <property type="entry name" value="Pro_isomerase"/>
    <property type="match status" value="1"/>
</dbReference>
<dbReference type="FunFam" id="2.40.100.10:FF:000001">
    <property type="entry name" value="Peptidyl-prolyl cis-trans isomerase"/>
    <property type="match status" value="1"/>
</dbReference>
<dbReference type="CDD" id="cd01926">
    <property type="entry name" value="cyclophilin_ABH_like"/>
    <property type="match status" value="1"/>
</dbReference>
<evidence type="ECO:0000313" key="9">
    <source>
        <dbReference type="Proteomes" id="UP000664521"/>
    </source>
</evidence>
<dbReference type="GO" id="GO:0016018">
    <property type="term" value="F:cyclosporin A binding"/>
    <property type="evidence" value="ECO:0007669"/>
    <property type="project" value="TreeGrafter"/>
</dbReference>
<evidence type="ECO:0000313" key="8">
    <source>
        <dbReference type="EMBL" id="CAF9906366.1"/>
    </source>
</evidence>
<dbReference type="EMBL" id="CAJPDS010000004">
    <property type="protein sequence ID" value="CAF9906366.1"/>
    <property type="molecule type" value="Genomic_DNA"/>
</dbReference>
<evidence type="ECO:0000256" key="2">
    <source>
        <dbReference type="ARBA" id="ARBA00023110"/>
    </source>
</evidence>
<dbReference type="GO" id="GO:0000324">
    <property type="term" value="C:fungal-type vacuole"/>
    <property type="evidence" value="ECO:0007669"/>
    <property type="project" value="TreeGrafter"/>
</dbReference>
<keyword evidence="9" id="KW-1185">Reference proteome</keyword>
<dbReference type="InterPro" id="IPR002130">
    <property type="entry name" value="Cyclophilin-type_PPIase_dom"/>
</dbReference>
<sequence length="289" mass="30649">MANFQRLTISVLLILTVTFLFFAQTSQATKGPKITNKVYFDITHGDETLGRLVIGLYGKTTPKTAENFRALATGEKGFGYEGSTFHRVIKSFMIQGGDFTNGDGTGGKSIYGAKFPDENFKLKHSKPGMLSMANSGKDTNGSQFFITTVVTSWLDGKHVVFGEILEGMDIVSKIEDVPKGMGDKPAKTVKIAKSGELEAPEEGLTGTAEPATAGEELDVVAPASSKESGDVPQDAGKSQIDDGLDLPSYGSGAGILSKVVFFGVIVGVIAIIVKRRKSTSGHLTEKSLA</sequence>
<comment type="similarity">
    <text evidence="4">Belongs to the cyclophilin-type PPIase family.</text>
</comment>
<dbReference type="Gene3D" id="2.40.100.10">
    <property type="entry name" value="Cyclophilin-like"/>
    <property type="match status" value="1"/>
</dbReference>
<keyword evidence="4" id="KW-0732">Signal</keyword>
<accession>A0A8H3EP25</accession>
<protein>
    <recommendedName>
        <fullName evidence="4">Peptidyl-prolyl cis-trans isomerase</fullName>
        <shortName evidence="4">PPIase</shortName>
        <ecNumber evidence="4">5.2.1.8</ecNumber>
    </recommendedName>
</protein>
<comment type="function">
    <text evidence="4">PPIases accelerate the folding of proteins. It catalyzes the cis-trans isomerization of proline imidic peptide bonds in oligopeptides.</text>
</comment>
<evidence type="ECO:0000256" key="4">
    <source>
        <dbReference type="RuleBase" id="RU363019"/>
    </source>
</evidence>
<evidence type="ECO:0000256" key="3">
    <source>
        <dbReference type="ARBA" id="ARBA00023235"/>
    </source>
</evidence>
<keyword evidence="6" id="KW-0472">Membrane</keyword>
<dbReference type="Proteomes" id="UP000664521">
    <property type="component" value="Unassembled WGS sequence"/>
</dbReference>
<feature type="transmembrane region" description="Helical" evidence="6">
    <location>
        <begin position="255"/>
        <end position="273"/>
    </location>
</feature>
<keyword evidence="3 4" id="KW-0413">Isomerase</keyword>
<dbReference type="InterPro" id="IPR020892">
    <property type="entry name" value="Cyclophilin-type_PPIase_CS"/>
</dbReference>
<feature type="domain" description="PPIase cyclophilin-type" evidence="7">
    <location>
        <begin position="39"/>
        <end position="196"/>
    </location>
</feature>
<dbReference type="OrthoDB" id="193499at2759"/>
<keyword evidence="6" id="KW-1133">Transmembrane helix</keyword>
<dbReference type="EC" id="5.2.1.8" evidence="4"/>
<dbReference type="GO" id="GO:0006457">
    <property type="term" value="P:protein folding"/>
    <property type="evidence" value="ECO:0007669"/>
    <property type="project" value="InterPro"/>
</dbReference>
<dbReference type="AlphaFoldDB" id="A0A8H3EP25"/>
<keyword evidence="2 4" id="KW-0697">Rotamase</keyword>
<comment type="caution">
    <text evidence="8">The sequence shown here is derived from an EMBL/GenBank/DDBJ whole genome shotgun (WGS) entry which is preliminary data.</text>
</comment>
<proteinExistence type="inferred from homology"/>
<feature type="chain" id="PRO_5034527390" description="Peptidyl-prolyl cis-trans isomerase" evidence="4">
    <location>
        <begin position="29"/>
        <end position="289"/>
    </location>
</feature>
<keyword evidence="6" id="KW-0812">Transmembrane</keyword>
<feature type="signal peptide" evidence="4">
    <location>
        <begin position="1"/>
        <end position="28"/>
    </location>
</feature>
<evidence type="ECO:0000256" key="5">
    <source>
        <dbReference type="SAM" id="MobiDB-lite"/>
    </source>
</evidence>
<evidence type="ECO:0000259" key="7">
    <source>
        <dbReference type="PROSITE" id="PS50072"/>
    </source>
</evidence>
<dbReference type="GO" id="GO:0003755">
    <property type="term" value="F:peptidyl-prolyl cis-trans isomerase activity"/>
    <property type="evidence" value="ECO:0007669"/>
    <property type="project" value="UniProtKB-UniRule"/>
</dbReference>
<dbReference type="PROSITE" id="PS00170">
    <property type="entry name" value="CSA_PPIASE_1"/>
    <property type="match status" value="1"/>
</dbReference>
<name>A0A8H3EP25_9LECA</name>
<comment type="catalytic activity">
    <reaction evidence="1 4">
        <text>[protein]-peptidylproline (omega=180) = [protein]-peptidylproline (omega=0)</text>
        <dbReference type="Rhea" id="RHEA:16237"/>
        <dbReference type="Rhea" id="RHEA-COMP:10747"/>
        <dbReference type="Rhea" id="RHEA-COMP:10748"/>
        <dbReference type="ChEBI" id="CHEBI:83833"/>
        <dbReference type="ChEBI" id="CHEBI:83834"/>
        <dbReference type="EC" id="5.2.1.8"/>
    </reaction>
</comment>
<evidence type="ECO:0000256" key="1">
    <source>
        <dbReference type="ARBA" id="ARBA00000971"/>
    </source>
</evidence>
<dbReference type="PANTHER" id="PTHR11071:SF561">
    <property type="entry name" value="PEPTIDYL-PROLYL CIS-TRANS ISOMERASE D-RELATED"/>
    <property type="match status" value="1"/>
</dbReference>
<gene>
    <name evidence="8" type="primary">CPR2</name>
    <name evidence="8" type="ORF">HETSPECPRED_006159</name>
</gene>
<organism evidence="8 9">
    <name type="scientific">Heterodermia speciosa</name>
    <dbReference type="NCBI Taxonomy" id="116794"/>
    <lineage>
        <taxon>Eukaryota</taxon>
        <taxon>Fungi</taxon>
        <taxon>Dikarya</taxon>
        <taxon>Ascomycota</taxon>
        <taxon>Pezizomycotina</taxon>
        <taxon>Lecanoromycetes</taxon>
        <taxon>OSLEUM clade</taxon>
        <taxon>Lecanoromycetidae</taxon>
        <taxon>Caliciales</taxon>
        <taxon>Physciaceae</taxon>
        <taxon>Heterodermia</taxon>
    </lineage>
</organism>
<dbReference type="SUPFAM" id="SSF50891">
    <property type="entry name" value="Cyclophilin-like"/>
    <property type="match status" value="1"/>
</dbReference>
<dbReference type="InterPro" id="IPR029000">
    <property type="entry name" value="Cyclophilin-like_dom_sf"/>
</dbReference>
<reference evidence="8" key="1">
    <citation type="submission" date="2021-03" db="EMBL/GenBank/DDBJ databases">
        <authorList>
            <person name="Tagirdzhanova G."/>
        </authorList>
    </citation>
    <scope>NUCLEOTIDE SEQUENCE</scope>
</reference>
<dbReference type="GO" id="GO:0005783">
    <property type="term" value="C:endoplasmic reticulum"/>
    <property type="evidence" value="ECO:0007669"/>
    <property type="project" value="TreeGrafter"/>
</dbReference>
<dbReference type="PRINTS" id="PR00153">
    <property type="entry name" value="CSAPPISMRASE"/>
</dbReference>
<dbReference type="PROSITE" id="PS50072">
    <property type="entry name" value="CSA_PPIASE_2"/>
    <property type="match status" value="1"/>
</dbReference>
<dbReference type="PANTHER" id="PTHR11071">
    <property type="entry name" value="PEPTIDYL-PROLYL CIS-TRANS ISOMERASE"/>
    <property type="match status" value="1"/>
</dbReference>
<feature type="region of interest" description="Disordered" evidence="5">
    <location>
        <begin position="193"/>
        <end position="242"/>
    </location>
</feature>
<evidence type="ECO:0000256" key="6">
    <source>
        <dbReference type="SAM" id="Phobius"/>
    </source>
</evidence>